<dbReference type="GeneID" id="131802121"/>
<dbReference type="Proteomes" id="UP001652621">
    <property type="component" value="Unplaced"/>
</dbReference>
<keyword evidence="4" id="KW-1185">Reference proteome</keyword>
<keyword evidence="3" id="KW-0732">Signal</keyword>
<evidence type="ECO:0000313" key="4">
    <source>
        <dbReference type="Proteomes" id="UP001652621"/>
    </source>
</evidence>
<feature type="signal peptide" evidence="3">
    <location>
        <begin position="1"/>
        <end position="21"/>
    </location>
</feature>
<keyword evidence="1" id="KW-0175">Coiled coil</keyword>
<dbReference type="RefSeq" id="XP_058977492.1">
    <property type="nucleotide sequence ID" value="XM_059121509.1"/>
</dbReference>
<evidence type="ECO:0000256" key="2">
    <source>
        <dbReference type="SAM" id="MobiDB-lite"/>
    </source>
</evidence>
<organism evidence="4 5">
    <name type="scientific">Musca domestica</name>
    <name type="common">House fly</name>
    <dbReference type="NCBI Taxonomy" id="7370"/>
    <lineage>
        <taxon>Eukaryota</taxon>
        <taxon>Metazoa</taxon>
        <taxon>Ecdysozoa</taxon>
        <taxon>Arthropoda</taxon>
        <taxon>Hexapoda</taxon>
        <taxon>Insecta</taxon>
        <taxon>Pterygota</taxon>
        <taxon>Neoptera</taxon>
        <taxon>Endopterygota</taxon>
        <taxon>Diptera</taxon>
        <taxon>Brachycera</taxon>
        <taxon>Muscomorpha</taxon>
        <taxon>Muscoidea</taxon>
        <taxon>Muscidae</taxon>
        <taxon>Musca</taxon>
    </lineage>
</organism>
<name>A0ABM3UVD8_MUSDO</name>
<dbReference type="PROSITE" id="PS51257">
    <property type="entry name" value="PROKAR_LIPOPROTEIN"/>
    <property type="match status" value="1"/>
</dbReference>
<proteinExistence type="predicted"/>
<feature type="region of interest" description="Disordered" evidence="2">
    <location>
        <begin position="90"/>
        <end position="187"/>
    </location>
</feature>
<feature type="compositionally biased region" description="Basic and acidic residues" evidence="2">
    <location>
        <begin position="250"/>
        <end position="262"/>
    </location>
</feature>
<evidence type="ECO:0000256" key="3">
    <source>
        <dbReference type="SAM" id="SignalP"/>
    </source>
</evidence>
<reference evidence="5" key="1">
    <citation type="submission" date="2025-08" db="UniProtKB">
        <authorList>
            <consortium name="RefSeq"/>
        </authorList>
    </citation>
    <scope>IDENTIFICATION</scope>
    <source>
        <strain evidence="5">Aabys</strain>
        <tissue evidence="5">Whole body</tissue>
    </source>
</reference>
<protein>
    <submittedName>
        <fullName evidence="5">Uncharacterized protein LOC131802121</fullName>
    </submittedName>
</protein>
<feature type="compositionally biased region" description="Polar residues" evidence="2">
    <location>
        <begin position="131"/>
        <end position="149"/>
    </location>
</feature>
<accession>A0ABM3UVD8</accession>
<feature type="region of interest" description="Disordered" evidence="2">
    <location>
        <begin position="244"/>
        <end position="270"/>
    </location>
</feature>
<feature type="coiled-coil region" evidence="1">
    <location>
        <begin position="43"/>
        <end position="72"/>
    </location>
</feature>
<sequence length="322" mass="35210">MNEKQVKKQFFICLLATACLADNSKEKPELNPVLSALINEDVMKSIEAKRAIEEAELEIVKSEIGAQEAKMKAEAEQSTEVPLAVLKAMAPSKKAALDTDDEINRIEIKKGPNGQEKDKGEEEAESRGKSRYTNIERSTAATPSDNSLVSGKAKGRSSNVEESIETERLPHNTRFPSRGKAADVAPTPAIDSVDSAAEKKKISVKRPSLELVDTETFNTDEKQAKDSRNADDTKIAIAIEQEMAAAQATKDAEEAESAKTKSEDDEAMMGDNEDIEQTTPAMEKAAFDLYAILANENNNMEMTTDSDMDMHVTTTMPDTTDM</sequence>
<gene>
    <name evidence="5" type="primary">LOC131802121</name>
</gene>
<evidence type="ECO:0000256" key="1">
    <source>
        <dbReference type="SAM" id="Coils"/>
    </source>
</evidence>
<feature type="compositionally biased region" description="Basic and acidic residues" evidence="2">
    <location>
        <begin position="102"/>
        <end position="128"/>
    </location>
</feature>
<feature type="chain" id="PRO_5046024544" evidence="3">
    <location>
        <begin position="22"/>
        <end position="322"/>
    </location>
</feature>
<evidence type="ECO:0000313" key="5">
    <source>
        <dbReference type="RefSeq" id="XP_058977492.1"/>
    </source>
</evidence>